<dbReference type="RefSeq" id="WP_261839767.1">
    <property type="nucleotide sequence ID" value="NZ_AP025459.1"/>
</dbReference>
<organism evidence="7 8">
    <name type="scientific">Vibrio artabrorum</name>
    <dbReference type="NCBI Taxonomy" id="446374"/>
    <lineage>
        <taxon>Bacteria</taxon>
        <taxon>Pseudomonadati</taxon>
        <taxon>Pseudomonadota</taxon>
        <taxon>Gammaproteobacteria</taxon>
        <taxon>Vibrionales</taxon>
        <taxon>Vibrionaceae</taxon>
        <taxon>Vibrio</taxon>
    </lineage>
</organism>
<keyword evidence="6" id="KW-0812">Transmembrane</keyword>
<dbReference type="Proteomes" id="UP001223712">
    <property type="component" value="Unassembled WGS sequence"/>
</dbReference>
<keyword evidence="3" id="KW-0732">Signal</keyword>
<comment type="subcellular location">
    <subcellularLocation>
        <location evidence="1">Cell outer membrane</location>
    </subcellularLocation>
</comment>
<name>A0ABT8CKV3_9VIBR</name>
<keyword evidence="8" id="KW-1185">Reference proteome</keyword>
<comment type="caution">
    <text evidence="7">The sequence shown here is derived from an EMBL/GenBank/DDBJ whole genome shotgun (WGS) entry which is preliminary data.</text>
</comment>
<accession>A0ABT8CKV3</accession>
<evidence type="ECO:0000256" key="3">
    <source>
        <dbReference type="ARBA" id="ARBA00022729"/>
    </source>
</evidence>
<dbReference type="InterPro" id="IPR010583">
    <property type="entry name" value="MipA"/>
</dbReference>
<feature type="transmembrane region" description="Helical" evidence="6">
    <location>
        <begin position="21"/>
        <end position="41"/>
    </location>
</feature>
<comment type="similarity">
    <text evidence="2">Belongs to the MipA/OmpV family.</text>
</comment>
<dbReference type="PANTHER" id="PTHR38776">
    <property type="entry name" value="MLTA-INTERACTING PROTEIN-RELATED"/>
    <property type="match status" value="1"/>
</dbReference>
<gene>
    <name evidence="7" type="ORF">QWY96_18300</name>
</gene>
<evidence type="ECO:0000256" key="5">
    <source>
        <dbReference type="ARBA" id="ARBA00023237"/>
    </source>
</evidence>
<dbReference type="Pfam" id="PF06629">
    <property type="entry name" value="MipA"/>
    <property type="match status" value="1"/>
</dbReference>
<evidence type="ECO:0000256" key="2">
    <source>
        <dbReference type="ARBA" id="ARBA00005722"/>
    </source>
</evidence>
<evidence type="ECO:0000256" key="6">
    <source>
        <dbReference type="SAM" id="Phobius"/>
    </source>
</evidence>
<protein>
    <submittedName>
        <fullName evidence="7">MipA/OmpV family protein</fullName>
    </submittedName>
</protein>
<dbReference type="PANTHER" id="PTHR38776:SF1">
    <property type="entry name" value="MLTA-INTERACTING PROTEIN-RELATED"/>
    <property type="match status" value="1"/>
</dbReference>
<proteinExistence type="inferred from homology"/>
<keyword evidence="5" id="KW-0998">Cell outer membrane</keyword>
<evidence type="ECO:0000313" key="8">
    <source>
        <dbReference type="Proteomes" id="UP001223712"/>
    </source>
</evidence>
<evidence type="ECO:0000256" key="4">
    <source>
        <dbReference type="ARBA" id="ARBA00023136"/>
    </source>
</evidence>
<keyword evidence="4 6" id="KW-0472">Membrane</keyword>
<keyword evidence="6" id="KW-1133">Transmembrane helix</keyword>
<reference evidence="8" key="1">
    <citation type="journal article" date="2019" name="Int. J. Syst. Evol. Microbiol.">
        <title>The Global Catalogue of Microorganisms (GCM) 10K type strain sequencing project: providing services to taxonomists for standard genome sequencing and annotation.</title>
        <authorList>
            <consortium name="The Broad Institute Genomics Platform"/>
            <consortium name="The Broad Institute Genome Sequencing Center for Infectious Disease"/>
            <person name="Wu L."/>
            <person name="Ma J."/>
        </authorList>
    </citation>
    <scope>NUCLEOTIDE SEQUENCE [LARGE SCALE GENOMIC DNA]</scope>
    <source>
        <strain evidence="8">CECT 7226</strain>
    </source>
</reference>
<evidence type="ECO:0000256" key="1">
    <source>
        <dbReference type="ARBA" id="ARBA00004442"/>
    </source>
</evidence>
<sequence length="303" mass="34464">MNNSRLIDCSEDIDITYLSNYFVRPLLTLLLLSSFVFSIAASAEDISSNVTQGGSRLDSGGYFELGASVIALNQVDIRDIEHSDIQPLFMLNGIYQYKGLFVELVHLSQDGTNLGYNFWNSEHWSLDFLAANVEMTWQRPNGLDVSSLNEAQRNEYLMSNESLYIGAGMRATRYWDENYVFQFRAVSDYYNNQGFQSTIRLGKSWQLRNLNLYTLGGVTYLSKQLTRNVYGVSNEEATGQFYQYTPESAFNYSLEVGAAYPISENFVFRSIYRITALSDEITESPFSLGNYSSLFNVSVSYVF</sequence>
<evidence type="ECO:0000313" key="7">
    <source>
        <dbReference type="EMBL" id="MDN3702381.1"/>
    </source>
</evidence>
<dbReference type="EMBL" id="JAUFQY010000002">
    <property type="protein sequence ID" value="MDN3702381.1"/>
    <property type="molecule type" value="Genomic_DNA"/>
</dbReference>